<proteinExistence type="inferred from homology"/>
<dbReference type="STRING" id="1089455.MOPEL_001_00790"/>
<dbReference type="PANTHER" id="PTHR30041">
    <property type="entry name" value="ARSENATE REDUCTASE"/>
    <property type="match status" value="1"/>
</dbReference>
<dbReference type="EMBL" id="BAFE01000001">
    <property type="protein sequence ID" value="GAB46959.1"/>
    <property type="molecule type" value="Genomic_DNA"/>
</dbReference>
<keyword evidence="3" id="KW-1185">Reference proteome</keyword>
<reference evidence="2 3" key="1">
    <citation type="submission" date="2012-02" db="EMBL/GenBank/DDBJ databases">
        <title>Whole genome shotgun sequence of Mobilicoccus pelagius NBRC 104925.</title>
        <authorList>
            <person name="Yoshida Y."/>
            <person name="Hosoyama A."/>
            <person name="Tsuchikane K."/>
            <person name="Katsumata H."/>
            <person name="Yamazaki S."/>
            <person name="Fujita N."/>
        </authorList>
    </citation>
    <scope>NUCLEOTIDE SEQUENCE [LARGE SCALE GENOMIC DNA]</scope>
    <source>
        <strain evidence="2 3">NBRC 104925</strain>
    </source>
</reference>
<sequence length="122" mass="13267">MLTILHNPRCSTSRKALEAIEAAGVEVGVVRYLDTPLGEQAVLDLLDILEDAPGDLVRHDATFTDLGLTDADVDTPEKIADVLAEHPRLMQRPVVIAEDVAIIGRPVDRVAPFVEEHARPAE</sequence>
<dbReference type="OrthoDB" id="9790554at2"/>
<comment type="similarity">
    <text evidence="1">Belongs to the ArsC family.</text>
</comment>
<dbReference type="PANTHER" id="PTHR30041:SF4">
    <property type="entry name" value="ARSENATE REDUCTASE"/>
    <property type="match status" value="1"/>
</dbReference>
<dbReference type="Pfam" id="PF03960">
    <property type="entry name" value="ArsC"/>
    <property type="match status" value="1"/>
</dbReference>
<dbReference type="AlphaFoldDB" id="H5UMK1"/>
<gene>
    <name evidence="2" type="primary">arsC</name>
    <name evidence="2" type="ORF">MOPEL_001_00790</name>
</gene>
<protein>
    <submittedName>
        <fullName evidence="2">Arsenate reductase</fullName>
    </submittedName>
</protein>
<evidence type="ECO:0000313" key="3">
    <source>
        <dbReference type="Proteomes" id="UP000004367"/>
    </source>
</evidence>
<accession>H5UMK1</accession>
<dbReference type="InterPro" id="IPR006660">
    <property type="entry name" value="Arsenate_reductase-like"/>
</dbReference>
<dbReference type="Gene3D" id="3.40.30.10">
    <property type="entry name" value="Glutaredoxin"/>
    <property type="match status" value="1"/>
</dbReference>
<dbReference type="RefSeq" id="WP_009760520.1">
    <property type="nucleotide sequence ID" value="NZ_BAFE01000001.1"/>
</dbReference>
<dbReference type="Proteomes" id="UP000004367">
    <property type="component" value="Unassembled WGS sequence"/>
</dbReference>
<name>H5UMK1_9MICO</name>
<dbReference type="InterPro" id="IPR036249">
    <property type="entry name" value="Thioredoxin-like_sf"/>
</dbReference>
<dbReference type="eggNOG" id="COG1393">
    <property type="taxonomic scope" value="Bacteria"/>
</dbReference>
<comment type="caution">
    <text evidence="2">The sequence shown here is derived from an EMBL/GenBank/DDBJ whole genome shotgun (WGS) entry which is preliminary data.</text>
</comment>
<evidence type="ECO:0000313" key="2">
    <source>
        <dbReference type="EMBL" id="GAB46959.1"/>
    </source>
</evidence>
<dbReference type="SUPFAM" id="SSF52833">
    <property type="entry name" value="Thioredoxin-like"/>
    <property type="match status" value="1"/>
</dbReference>
<organism evidence="2 3">
    <name type="scientific">Mobilicoccus pelagius NBRC 104925</name>
    <dbReference type="NCBI Taxonomy" id="1089455"/>
    <lineage>
        <taxon>Bacteria</taxon>
        <taxon>Bacillati</taxon>
        <taxon>Actinomycetota</taxon>
        <taxon>Actinomycetes</taxon>
        <taxon>Micrococcales</taxon>
        <taxon>Dermatophilaceae</taxon>
        <taxon>Mobilicoccus</taxon>
    </lineage>
</organism>
<dbReference type="PROSITE" id="PS51353">
    <property type="entry name" value="ARSC"/>
    <property type="match status" value="1"/>
</dbReference>
<evidence type="ECO:0000256" key="1">
    <source>
        <dbReference type="PROSITE-ProRule" id="PRU01282"/>
    </source>
</evidence>